<evidence type="ECO:0000256" key="1">
    <source>
        <dbReference type="SAM" id="MobiDB-lite"/>
    </source>
</evidence>
<gene>
    <name evidence="2" type="ORF">HNR61_001476</name>
</gene>
<feature type="region of interest" description="Disordered" evidence="1">
    <location>
        <begin position="1"/>
        <end position="96"/>
    </location>
</feature>
<evidence type="ECO:0000313" key="3">
    <source>
        <dbReference type="Proteomes" id="UP000572680"/>
    </source>
</evidence>
<dbReference type="RefSeq" id="WP_182842367.1">
    <property type="nucleotide sequence ID" value="NZ_BAAALP010000096.1"/>
</dbReference>
<reference evidence="2 3" key="1">
    <citation type="submission" date="2020-08" db="EMBL/GenBank/DDBJ databases">
        <title>Genomic Encyclopedia of Type Strains, Phase IV (KMG-IV): sequencing the most valuable type-strain genomes for metagenomic binning, comparative biology and taxonomic classification.</title>
        <authorList>
            <person name="Goeker M."/>
        </authorList>
    </citation>
    <scope>NUCLEOTIDE SEQUENCE [LARGE SCALE GENOMIC DNA]</scope>
    <source>
        <strain evidence="2 3">DSM 44197</strain>
    </source>
</reference>
<dbReference type="EMBL" id="JACJIA010000002">
    <property type="protein sequence ID" value="MBA8949863.1"/>
    <property type="molecule type" value="Genomic_DNA"/>
</dbReference>
<sequence>MQAEGQVRRGRGRRDVGVPELHHRGRDDRPARDLLDDAHLAVQEPGVGAVDRRRDGHGLARVEQDPGGPGDRHLRPVDEGRGGRAVRLGRGDAGQHGIAARRELALDVAVPQLDEERVVAVQRVELDGRPVRGRLAAPVEHVERDPHPRLGAQPPRLRRAARVAGHRLLPQAVREAVADVR</sequence>
<dbReference type="Proteomes" id="UP000572680">
    <property type="component" value="Unassembled WGS sequence"/>
</dbReference>
<protein>
    <submittedName>
        <fullName evidence="2">Uncharacterized protein</fullName>
    </submittedName>
</protein>
<keyword evidence="3" id="KW-1185">Reference proteome</keyword>
<feature type="compositionally biased region" description="Basic and acidic residues" evidence="1">
    <location>
        <begin position="50"/>
        <end position="82"/>
    </location>
</feature>
<proteinExistence type="predicted"/>
<comment type="caution">
    <text evidence="2">The sequence shown here is derived from an EMBL/GenBank/DDBJ whole genome shotgun (WGS) entry which is preliminary data.</text>
</comment>
<organism evidence="2 3">
    <name type="scientific">Actinomadura namibiensis</name>
    <dbReference type="NCBI Taxonomy" id="182080"/>
    <lineage>
        <taxon>Bacteria</taxon>
        <taxon>Bacillati</taxon>
        <taxon>Actinomycetota</taxon>
        <taxon>Actinomycetes</taxon>
        <taxon>Streptosporangiales</taxon>
        <taxon>Thermomonosporaceae</taxon>
        <taxon>Actinomadura</taxon>
    </lineage>
</organism>
<accession>A0A7W3LKL2</accession>
<evidence type="ECO:0000313" key="2">
    <source>
        <dbReference type="EMBL" id="MBA8949863.1"/>
    </source>
</evidence>
<feature type="compositionally biased region" description="Basic and acidic residues" evidence="1">
    <location>
        <begin position="13"/>
        <end position="39"/>
    </location>
</feature>
<name>A0A7W3LKL2_ACTNM</name>
<dbReference type="AlphaFoldDB" id="A0A7W3LKL2"/>